<dbReference type="OrthoDB" id="2142759at2759"/>
<evidence type="ECO:0000313" key="4">
    <source>
        <dbReference type="Proteomes" id="UP000319257"/>
    </source>
</evidence>
<name>A0A507B5H4_9PEZI</name>
<sequence length="364" mass="41436">MEPRPPSTRPIDLLAGREDIQFLHPGYPHPTNLLLKLPRLDQAEPTEFGVHHATALLACQLIAANQFTGYLIDEHQEPVTQDVVVLLGRKYFFVVNGDDQYPVVPSFNDWQFPHDNQPSWPPIPSTPIATDACCITANLHALEKAYIIPREAQPWYSENGMMAYSTTVLGIDDPDNLLPMRSDIHCIFDDRWFVIVPKHNDYRVYCIDRRAGALDIHNIPLQGLRGNIRPLLLARFAWAILLQVKLFITLGHTRKVKIFNHSDCKWETLEMSGVDLRARYSGGGSKASSPAATRSKRPYQATTMDRDDWDRDDWDTVSNERRIQNWIGETAVEQELEASVSELVRGVYPVEKTRLASDSRIIID</sequence>
<accession>A0A507B5H4</accession>
<dbReference type="EMBL" id="SKBQ01000029">
    <property type="protein sequence ID" value="TPX14346.1"/>
    <property type="molecule type" value="Genomic_DNA"/>
</dbReference>
<feature type="region of interest" description="Disordered" evidence="1">
    <location>
        <begin position="282"/>
        <end position="305"/>
    </location>
</feature>
<evidence type="ECO:0000313" key="3">
    <source>
        <dbReference type="EMBL" id="TPX14346.1"/>
    </source>
</evidence>
<organism evidence="3 4">
    <name type="scientific">Thyridium curvatum</name>
    <dbReference type="NCBI Taxonomy" id="1093900"/>
    <lineage>
        <taxon>Eukaryota</taxon>
        <taxon>Fungi</taxon>
        <taxon>Dikarya</taxon>
        <taxon>Ascomycota</taxon>
        <taxon>Pezizomycotina</taxon>
        <taxon>Sordariomycetes</taxon>
        <taxon>Sordariomycetidae</taxon>
        <taxon>Thyridiales</taxon>
        <taxon>Thyridiaceae</taxon>
        <taxon>Thyridium</taxon>
    </lineage>
</organism>
<dbReference type="InterPro" id="IPR003615">
    <property type="entry name" value="HNH_nuc"/>
</dbReference>
<feature type="domain" description="HNH nuclease" evidence="2">
    <location>
        <begin position="133"/>
        <end position="196"/>
    </location>
</feature>
<proteinExistence type="predicted"/>
<reference evidence="3 4" key="1">
    <citation type="submission" date="2019-06" db="EMBL/GenBank/DDBJ databases">
        <title>Draft genome sequence of the filamentous fungus Phialemoniopsis curvata isolated from diesel fuel.</title>
        <authorList>
            <person name="Varaljay V.A."/>
            <person name="Lyon W.J."/>
            <person name="Crouch A.L."/>
            <person name="Drake C.E."/>
            <person name="Hollomon J.M."/>
            <person name="Nadeau L.J."/>
            <person name="Nunn H.S."/>
            <person name="Stevenson B.S."/>
            <person name="Bojanowski C.L."/>
            <person name="Crookes-Goodson W.J."/>
        </authorList>
    </citation>
    <scope>NUCLEOTIDE SEQUENCE [LARGE SCALE GENOMIC DNA]</scope>
    <source>
        <strain evidence="3 4">D216</strain>
    </source>
</reference>
<evidence type="ECO:0000256" key="1">
    <source>
        <dbReference type="SAM" id="MobiDB-lite"/>
    </source>
</evidence>
<gene>
    <name evidence="3" type="ORF">E0L32_005542</name>
</gene>
<dbReference type="Proteomes" id="UP000319257">
    <property type="component" value="Unassembled WGS sequence"/>
</dbReference>
<evidence type="ECO:0000259" key="2">
    <source>
        <dbReference type="Pfam" id="PF13391"/>
    </source>
</evidence>
<comment type="caution">
    <text evidence="3">The sequence shown here is derived from an EMBL/GenBank/DDBJ whole genome shotgun (WGS) entry which is preliminary data.</text>
</comment>
<dbReference type="Pfam" id="PF13391">
    <property type="entry name" value="HNH_2"/>
    <property type="match status" value="1"/>
</dbReference>
<dbReference type="AlphaFoldDB" id="A0A507B5H4"/>
<dbReference type="GeneID" id="41972989"/>
<dbReference type="RefSeq" id="XP_030996057.1">
    <property type="nucleotide sequence ID" value="XM_031140075.1"/>
</dbReference>
<keyword evidence="4" id="KW-1185">Reference proteome</keyword>
<dbReference type="InParanoid" id="A0A507B5H4"/>
<protein>
    <recommendedName>
        <fullName evidence="2">HNH nuclease domain-containing protein</fullName>
    </recommendedName>
</protein>